<name>A0A4R6RT55_LABRH</name>
<sequence>MSISVTALTRRLADTPKEFADDATALVAVAGDVLLHASGTVDPAWLADLDAYTDNERALALLACWVVFDDRLLAASPDPVRGIRHLLAETVPALAQVVRASSVAADPDRREELARLALRDLGVPPDGENPPEAADRLATVDSVRRAEVLRAAQAAEERAAAVRKAMEEKRAREAAARYTQV</sequence>
<dbReference type="EMBL" id="SNXZ01000011">
    <property type="protein sequence ID" value="TDP90010.1"/>
    <property type="molecule type" value="Genomic_DNA"/>
</dbReference>
<organism evidence="1 2">
    <name type="scientific">Labedaea rhizosphaerae</name>
    <dbReference type="NCBI Taxonomy" id="598644"/>
    <lineage>
        <taxon>Bacteria</taxon>
        <taxon>Bacillati</taxon>
        <taxon>Actinomycetota</taxon>
        <taxon>Actinomycetes</taxon>
        <taxon>Pseudonocardiales</taxon>
        <taxon>Pseudonocardiaceae</taxon>
        <taxon>Labedaea</taxon>
    </lineage>
</organism>
<comment type="caution">
    <text evidence="1">The sequence shown here is derived from an EMBL/GenBank/DDBJ whole genome shotgun (WGS) entry which is preliminary data.</text>
</comment>
<evidence type="ECO:0000313" key="1">
    <source>
        <dbReference type="EMBL" id="TDP90010.1"/>
    </source>
</evidence>
<dbReference type="RefSeq" id="WP_133854284.1">
    <property type="nucleotide sequence ID" value="NZ_SNXZ01000011.1"/>
</dbReference>
<evidence type="ECO:0000313" key="2">
    <source>
        <dbReference type="Proteomes" id="UP000295444"/>
    </source>
</evidence>
<keyword evidence="2" id="KW-1185">Reference proteome</keyword>
<dbReference type="Proteomes" id="UP000295444">
    <property type="component" value="Unassembled WGS sequence"/>
</dbReference>
<accession>A0A4R6RT55</accession>
<reference evidence="1 2" key="1">
    <citation type="submission" date="2019-03" db="EMBL/GenBank/DDBJ databases">
        <title>Genomic Encyclopedia of Type Strains, Phase IV (KMG-IV): sequencing the most valuable type-strain genomes for metagenomic binning, comparative biology and taxonomic classification.</title>
        <authorList>
            <person name="Goeker M."/>
        </authorList>
    </citation>
    <scope>NUCLEOTIDE SEQUENCE [LARGE SCALE GENOMIC DNA]</scope>
    <source>
        <strain evidence="1 2">DSM 45361</strain>
    </source>
</reference>
<dbReference type="OrthoDB" id="193894at2"/>
<dbReference type="AlphaFoldDB" id="A0A4R6RT55"/>
<protein>
    <submittedName>
        <fullName evidence="1">Uncharacterized protein</fullName>
    </submittedName>
</protein>
<proteinExistence type="predicted"/>
<gene>
    <name evidence="1" type="ORF">EV186_111136</name>
</gene>